<evidence type="ECO:0000256" key="3">
    <source>
        <dbReference type="ARBA" id="ARBA00022475"/>
    </source>
</evidence>
<dbReference type="InterPro" id="IPR036259">
    <property type="entry name" value="MFS_trans_sf"/>
</dbReference>
<dbReference type="Gene3D" id="1.20.1250.20">
    <property type="entry name" value="MFS general substrate transporter like domains"/>
    <property type="match status" value="1"/>
</dbReference>
<evidence type="ECO:0000256" key="6">
    <source>
        <dbReference type="ARBA" id="ARBA00023136"/>
    </source>
</evidence>
<feature type="transmembrane region" description="Helical" evidence="7">
    <location>
        <begin position="69"/>
        <end position="87"/>
    </location>
</feature>
<protein>
    <submittedName>
        <fullName evidence="9">MFS transporter</fullName>
    </submittedName>
</protein>
<dbReference type="PROSITE" id="PS50850">
    <property type="entry name" value="MFS"/>
    <property type="match status" value="1"/>
</dbReference>
<feature type="transmembrane region" description="Helical" evidence="7">
    <location>
        <begin position="328"/>
        <end position="346"/>
    </location>
</feature>
<feature type="transmembrane region" description="Helical" evidence="7">
    <location>
        <begin position="238"/>
        <end position="258"/>
    </location>
</feature>
<dbReference type="PANTHER" id="PTHR23517">
    <property type="entry name" value="RESISTANCE PROTEIN MDTM, PUTATIVE-RELATED-RELATED"/>
    <property type="match status" value="1"/>
</dbReference>
<keyword evidence="4 7" id="KW-0812">Transmembrane</keyword>
<dbReference type="EMBL" id="VDUY01000001">
    <property type="protein sequence ID" value="TXL68247.1"/>
    <property type="molecule type" value="Genomic_DNA"/>
</dbReference>
<feature type="transmembrane region" description="Helical" evidence="7">
    <location>
        <begin position="294"/>
        <end position="316"/>
    </location>
</feature>
<keyword evidence="3" id="KW-1003">Cell membrane</keyword>
<feature type="transmembrane region" description="Helical" evidence="7">
    <location>
        <begin position="270"/>
        <end position="288"/>
    </location>
</feature>
<dbReference type="InterPro" id="IPR050171">
    <property type="entry name" value="MFS_Transporters"/>
</dbReference>
<keyword evidence="2" id="KW-0813">Transport</keyword>
<feature type="transmembrane region" description="Helical" evidence="7">
    <location>
        <begin position="200"/>
        <end position="218"/>
    </location>
</feature>
<dbReference type="AlphaFoldDB" id="A0A5C8P4Z1"/>
<feature type="transmembrane region" description="Helical" evidence="7">
    <location>
        <begin position="12"/>
        <end position="33"/>
    </location>
</feature>
<feature type="transmembrane region" description="Helical" evidence="7">
    <location>
        <begin position="157"/>
        <end position="179"/>
    </location>
</feature>
<evidence type="ECO:0000259" key="8">
    <source>
        <dbReference type="PROSITE" id="PS50850"/>
    </source>
</evidence>
<feature type="transmembrane region" description="Helical" evidence="7">
    <location>
        <begin position="39"/>
        <end position="57"/>
    </location>
</feature>
<reference evidence="9 10" key="1">
    <citation type="submission" date="2019-06" db="EMBL/GenBank/DDBJ databases">
        <title>Quisquiliibacterium sp. nov., isolated from a maize field.</title>
        <authorList>
            <person name="Lin S.-Y."/>
            <person name="Tsai C.-F."/>
            <person name="Young C.-C."/>
        </authorList>
    </citation>
    <scope>NUCLEOTIDE SEQUENCE [LARGE SCALE GENOMIC DNA]</scope>
    <source>
        <strain evidence="9 10">CC-CFT501</strain>
    </source>
</reference>
<keyword evidence="5 7" id="KW-1133">Transmembrane helix</keyword>
<dbReference type="InterPro" id="IPR020846">
    <property type="entry name" value="MFS_dom"/>
</dbReference>
<keyword evidence="6 7" id="KW-0472">Membrane</keyword>
<evidence type="ECO:0000256" key="7">
    <source>
        <dbReference type="SAM" id="Phobius"/>
    </source>
</evidence>
<comment type="caution">
    <text evidence="9">The sequence shown here is derived from an EMBL/GenBank/DDBJ whole genome shotgun (WGS) entry which is preliminary data.</text>
</comment>
<dbReference type="RefSeq" id="WP_147702388.1">
    <property type="nucleotide sequence ID" value="NZ_VDUY01000001.1"/>
</dbReference>
<feature type="transmembrane region" description="Helical" evidence="7">
    <location>
        <begin position="352"/>
        <end position="376"/>
    </location>
</feature>
<evidence type="ECO:0000313" key="9">
    <source>
        <dbReference type="EMBL" id="TXL68247.1"/>
    </source>
</evidence>
<evidence type="ECO:0000256" key="1">
    <source>
        <dbReference type="ARBA" id="ARBA00004651"/>
    </source>
</evidence>
<organism evidence="9 10">
    <name type="scientific">Zeimonas arvi</name>
    <dbReference type="NCBI Taxonomy" id="2498847"/>
    <lineage>
        <taxon>Bacteria</taxon>
        <taxon>Pseudomonadati</taxon>
        <taxon>Pseudomonadota</taxon>
        <taxon>Betaproteobacteria</taxon>
        <taxon>Burkholderiales</taxon>
        <taxon>Burkholderiaceae</taxon>
        <taxon>Zeimonas</taxon>
    </lineage>
</organism>
<dbReference type="Pfam" id="PF07690">
    <property type="entry name" value="MFS_1"/>
    <property type="match status" value="1"/>
</dbReference>
<evidence type="ECO:0000256" key="2">
    <source>
        <dbReference type="ARBA" id="ARBA00022448"/>
    </source>
</evidence>
<feature type="transmembrane region" description="Helical" evidence="7">
    <location>
        <begin position="93"/>
        <end position="116"/>
    </location>
</feature>
<dbReference type="SUPFAM" id="SSF103473">
    <property type="entry name" value="MFS general substrate transporter"/>
    <property type="match status" value="1"/>
</dbReference>
<feature type="domain" description="Major facilitator superfamily (MFS) profile" evidence="8">
    <location>
        <begin position="1"/>
        <end position="381"/>
    </location>
</feature>
<dbReference type="Proteomes" id="UP000321548">
    <property type="component" value="Unassembled WGS sequence"/>
</dbReference>
<keyword evidence="10" id="KW-1185">Reference proteome</keyword>
<dbReference type="GO" id="GO:0022857">
    <property type="term" value="F:transmembrane transporter activity"/>
    <property type="evidence" value="ECO:0007669"/>
    <property type="project" value="InterPro"/>
</dbReference>
<evidence type="ECO:0000256" key="4">
    <source>
        <dbReference type="ARBA" id="ARBA00022692"/>
    </source>
</evidence>
<comment type="subcellular location">
    <subcellularLocation>
        <location evidence="1">Cell membrane</location>
        <topology evidence="1">Multi-pass membrane protein</topology>
    </subcellularLocation>
</comment>
<dbReference type="InterPro" id="IPR011701">
    <property type="entry name" value="MFS"/>
</dbReference>
<dbReference type="PANTHER" id="PTHR23517:SF2">
    <property type="entry name" value="MULTIDRUG RESISTANCE PROTEIN MDTH"/>
    <property type="match status" value="1"/>
</dbReference>
<evidence type="ECO:0000313" key="10">
    <source>
        <dbReference type="Proteomes" id="UP000321548"/>
    </source>
</evidence>
<feature type="transmembrane region" description="Helical" evidence="7">
    <location>
        <begin position="128"/>
        <end position="151"/>
    </location>
</feature>
<dbReference type="OrthoDB" id="8524807at2"/>
<accession>A0A5C8P4Z1</accession>
<name>A0A5C8P4Z1_9BURK</name>
<sequence length="387" mass="40626">MTSLLLNIAHALDHLVLLIFATAVGAIAADFGVGRWEDLMPYTAGAFVMFGLGSVPSGRLGDLWGRRSMMLVFFFGIGAAALLVAATRNPWQLAAALALMGAFASIYHPVGIPMLVQGARRPGHTIGVNGLAGNLGIAAAAISTGLLVQFAGWRAAFVAPGILAIACGLLFMKVAPAETESPAKRAGKQLDIAPSDRRRAFLVMTLTAVTGGLIFNFTTNGNGELLKSRLPLLLEQPALVGALLAGVYGIASLAQVVVGKLIDRVPMKTLMIAIMAMQPLLFGAASLAEGWVFYTLMIVFMIFVFGAIPFTDAMIVRYVDDRMRSRVTGMRLAVSFGVSSIAVWLLGPLVKASGFTTLLVLLAAISAVATLFASMLPAQPAPVEGRP</sequence>
<evidence type="ECO:0000256" key="5">
    <source>
        <dbReference type="ARBA" id="ARBA00022989"/>
    </source>
</evidence>
<proteinExistence type="predicted"/>
<gene>
    <name evidence="9" type="ORF">FHP08_00680</name>
</gene>
<dbReference type="GO" id="GO:0005886">
    <property type="term" value="C:plasma membrane"/>
    <property type="evidence" value="ECO:0007669"/>
    <property type="project" value="UniProtKB-SubCell"/>
</dbReference>